<accession>A0ABP8ET44</accession>
<proteinExistence type="inferred from homology"/>
<dbReference type="Proteomes" id="UP001499841">
    <property type="component" value="Unassembled WGS sequence"/>
</dbReference>
<dbReference type="InterPro" id="IPR003965">
    <property type="entry name" value="Fatty_acid_synthase"/>
</dbReference>
<dbReference type="CDD" id="cd03453">
    <property type="entry name" value="SAV4209_like"/>
    <property type="match status" value="1"/>
</dbReference>
<dbReference type="EMBL" id="BAABBA010000006">
    <property type="protein sequence ID" value="GAA4287148.1"/>
    <property type="molecule type" value="Genomic_DNA"/>
</dbReference>
<keyword evidence="4" id="KW-1185">Reference proteome</keyword>
<protein>
    <submittedName>
        <fullName evidence="3">MaoC family dehydratase</fullName>
    </submittedName>
</protein>
<dbReference type="InterPro" id="IPR029069">
    <property type="entry name" value="HotDog_dom_sf"/>
</dbReference>
<evidence type="ECO:0000313" key="3">
    <source>
        <dbReference type="EMBL" id="GAA4287148.1"/>
    </source>
</evidence>
<dbReference type="PRINTS" id="PR01483">
    <property type="entry name" value="FASYNTHASE"/>
</dbReference>
<reference evidence="4" key="1">
    <citation type="journal article" date="2019" name="Int. J. Syst. Evol. Microbiol.">
        <title>The Global Catalogue of Microorganisms (GCM) 10K type strain sequencing project: providing services to taxonomists for standard genome sequencing and annotation.</title>
        <authorList>
            <consortium name="The Broad Institute Genomics Platform"/>
            <consortium name="The Broad Institute Genome Sequencing Center for Infectious Disease"/>
            <person name="Wu L."/>
            <person name="Ma J."/>
        </authorList>
    </citation>
    <scope>NUCLEOTIDE SEQUENCE [LARGE SCALE GENOMIC DNA]</scope>
    <source>
        <strain evidence="4">JCM 17459</strain>
    </source>
</reference>
<evidence type="ECO:0000259" key="2">
    <source>
        <dbReference type="Pfam" id="PF01575"/>
    </source>
</evidence>
<dbReference type="Gene3D" id="3.10.129.10">
    <property type="entry name" value="Hotdog Thioesterase"/>
    <property type="match status" value="1"/>
</dbReference>
<name>A0ABP8ET44_9MICO</name>
<dbReference type="PANTHER" id="PTHR43841:SF3">
    <property type="entry name" value="(3R)-HYDROXYACYL-ACP DEHYDRATASE SUBUNIT HADB"/>
    <property type="match status" value="1"/>
</dbReference>
<dbReference type="RefSeq" id="WP_345039452.1">
    <property type="nucleotide sequence ID" value="NZ_BAABBA010000006.1"/>
</dbReference>
<dbReference type="PANTHER" id="PTHR43841">
    <property type="entry name" value="3-HYDROXYACYL-THIOESTER DEHYDRATASE HTDX-RELATED"/>
    <property type="match status" value="1"/>
</dbReference>
<dbReference type="InterPro" id="IPR002539">
    <property type="entry name" value="MaoC-like_dom"/>
</dbReference>
<feature type="domain" description="MaoC-like" evidence="2">
    <location>
        <begin position="26"/>
        <end position="131"/>
    </location>
</feature>
<organism evidence="3 4">
    <name type="scientific">Georgenia daeguensis</name>
    <dbReference type="NCBI Taxonomy" id="908355"/>
    <lineage>
        <taxon>Bacteria</taxon>
        <taxon>Bacillati</taxon>
        <taxon>Actinomycetota</taxon>
        <taxon>Actinomycetes</taxon>
        <taxon>Micrococcales</taxon>
        <taxon>Bogoriellaceae</taxon>
        <taxon>Georgenia</taxon>
    </lineage>
</organism>
<gene>
    <name evidence="3" type="ORF">GCM10022262_15070</name>
</gene>
<sequence>MSEHNEVLDRGTRPVLTELETGTELFSRTYAVDRDRLVRYAGASGDFNPIHYNDRFAAEVGLPGVIAHGMLTMGLAGSAVVDWAGDPGAVAEYGVRFTRPIQVPDPGSVEVQVVGKVGAVDLGEGSVRVDLTVTSGGATVLAKAQAVVRLG</sequence>
<dbReference type="Pfam" id="PF01575">
    <property type="entry name" value="MaoC_dehydratas"/>
    <property type="match status" value="1"/>
</dbReference>
<dbReference type="SUPFAM" id="SSF54637">
    <property type="entry name" value="Thioesterase/thiol ester dehydrase-isomerase"/>
    <property type="match status" value="1"/>
</dbReference>
<evidence type="ECO:0000256" key="1">
    <source>
        <dbReference type="ARBA" id="ARBA00005254"/>
    </source>
</evidence>
<evidence type="ECO:0000313" key="4">
    <source>
        <dbReference type="Proteomes" id="UP001499841"/>
    </source>
</evidence>
<comment type="similarity">
    <text evidence="1">Belongs to the enoyl-CoA hydratase/isomerase family.</text>
</comment>
<comment type="caution">
    <text evidence="3">The sequence shown here is derived from an EMBL/GenBank/DDBJ whole genome shotgun (WGS) entry which is preliminary data.</text>
</comment>